<dbReference type="PANTHER" id="PTHR43581:SF2">
    <property type="entry name" value="EXCINUCLEASE ATPASE SUBUNIT"/>
    <property type="match status" value="1"/>
</dbReference>
<keyword evidence="3" id="KW-1185">Reference proteome</keyword>
<dbReference type="PANTHER" id="PTHR43581">
    <property type="entry name" value="ATP/GTP PHOSPHATASE"/>
    <property type="match status" value="1"/>
</dbReference>
<accession>A0A380L1M4</accession>
<keyword evidence="2" id="KW-0547">Nucleotide-binding</keyword>
<sequence length="421" mass="48348">MKLSITNIAKIKDVDIEINGLTVLAGENNSGKSTIGKVLFAIFQSFNNPKSNFYRDRQQSVSRELNELQLELSMKRLSEDIDIDFDNIISQIISDFDKFDQVKNTDIIEVLKDTYSTEGYQEKLNSVKKILSISEETVINGFLQRTLDLEFNGQINSVFSRDLGKVELKIKESRISFEIDENKVENVAGVIPLATDIVYIDNPLIIENFVDSHSFTRTLIKNLENSGTMRAHAQQLEVQFEREPSSNIVDLTLIKNRFEGIEQLLSKVYDWDLISDNQHIKTTEQKNKLNIKNISSGMKSFYLIKKLIENGTIKENGTIVLDEPEVHLHPEWQLIYAEIIVLLQKELGLHILLSTHSPYFLNAIEVFSKKYGTEDKCKYYLSENNGYYSTITEMTDGNEPIYKKLAAPLQYLENVRFSEDD</sequence>
<dbReference type="Gene3D" id="3.40.50.300">
    <property type="entry name" value="P-loop containing nucleotide triphosphate hydrolases"/>
    <property type="match status" value="1"/>
</dbReference>
<name>A0A380L1M4_9STRE</name>
<dbReference type="Pfam" id="PF13304">
    <property type="entry name" value="AAA_21"/>
    <property type="match status" value="1"/>
</dbReference>
<evidence type="ECO:0000313" key="2">
    <source>
        <dbReference type="EMBL" id="SUN76510.1"/>
    </source>
</evidence>
<dbReference type="Proteomes" id="UP000254634">
    <property type="component" value="Unassembled WGS sequence"/>
</dbReference>
<protein>
    <submittedName>
        <fullName evidence="2">ABC transporter ATP-binding protein</fullName>
    </submittedName>
</protein>
<keyword evidence="2" id="KW-0067">ATP-binding</keyword>
<dbReference type="InterPro" id="IPR003959">
    <property type="entry name" value="ATPase_AAA_core"/>
</dbReference>
<gene>
    <name evidence="2" type="ORF">NCTC13765_01003</name>
</gene>
<dbReference type="GO" id="GO:0016887">
    <property type="term" value="F:ATP hydrolysis activity"/>
    <property type="evidence" value="ECO:0007669"/>
    <property type="project" value="InterPro"/>
</dbReference>
<evidence type="ECO:0000259" key="1">
    <source>
        <dbReference type="Pfam" id="PF13304"/>
    </source>
</evidence>
<evidence type="ECO:0000313" key="3">
    <source>
        <dbReference type="Proteomes" id="UP000254634"/>
    </source>
</evidence>
<dbReference type="EMBL" id="UHFR01000005">
    <property type="protein sequence ID" value="SUN76510.1"/>
    <property type="molecule type" value="Genomic_DNA"/>
</dbReference>
<dbReference type="InterPro" id="IPR051396">
    <property type="entry name" value="Bact_Antivir_Def_Nuclease"/>
</dbReference>
<dbReference type="GO" id="GO:0005524">
    <property type="term" value="F:ATP binding"/>
    <property type="evidence" value="ECO:0007669"/>
    <property type="project" value="UniProtKB-KW"/>
</dbReference>
<organism evidence="2 3">
    <name type="scientific">Streptococcus massiliensis</name>
    <dbReference type="NCBI Taxonomy" id="313439"/>
    <lineage>
        <taxon>Bacteria</taxon>
        <taxon>Bacillati</taxon>
        <taxon>Bacillota</taxon>
        <taxon>Bacilli</taxon>
        <taxon>Lactobacillales</taxon>
        <taxon>Streptococcaceae</taxon>
        <taxon>Streptococcus</taxon>
    </lineage>
</organism>
<dbReference type="STRING" id="1123307.GCA_000380065_01238"/>
<dbReference type="InterPro" id="IPR027417">
    <property type="entry name" value="P-loop_NTPase"/>
</dbReference>
<dbReference type="SUPFAM" id="SSF52540">
    <property type="entry name" value="P-loop containing nucleoside triphosphate hydrolases"/>
    <property type="match status" value="1"/>
</dbReference>
<reference evidence="2" key="1">
    <citation type="submission" date="2018-06" db="EMBL/GenBank/DDBJ databases">
        <authorList>
            <consortium name="Pathogen Informatics"/>
            <person name="Doyle S."/>
        </authorList>
    </citation>
    <scope>NUCLEOTIDE SEQUENCE [LARGE SCALE GENOMIC DNA]</scope>
    <source>
        <strain evidence="2">NCTC13765</strain>
    </source>
</reference>
<dbReference type="RefSeq" id="WP_018371943.1">
    <property type="nucleotide sequence ID" value="NZ_UHFR01000005.1"/>
</dbReference>
<dbReference type="OrthoDB" id="308933at2"/>
<dbReference type="AlphaFoldDB" id="A0A380L1M4"/>
<feature type="domain" description="ATPase AAA-type core" evidence="1">
    <location>
        <begin position="21"/>
        <end position="362"/>
    </location>
</feature>
<proteinExistence type="predicted"/>